<feature type="region of interest" description="Disordered" evidence="6">
    <location>
        <begin position="980"/>
        <end position="1008"/>
    </location>
</feature>
<feature type="transmembrane region" description="Helical" evidence="7">
    <location>
        <begin position="607"/>
        <end position="630"/>
    </location>
</feature>
<feature type="transmembrane region" description="Helical" evidence="7">
    <location>
        <begin position="678"/>
        <end position="695"/>
    </location>
</feature>
<name>A0ABP0IS79_9DINO</name>
<keyword evidence="5 7" id="KW-0472">Membrane</keyword>
<dbReference type="Gene3D" id="1.20.120.350">
    <property type="entry name" value="Voltage-gated potassium channels. Chain C"/>
    <property type="match status" value="1"/>
</dbReference>
<dbReference type="PROSITE" id="PS50222">
    <property type="entry name" value="EF_HAND_2"/>
    <property type="match status" value="1"/>
</dbReference>
<dbReference type="Pfam" id="PF13202">
    <property type="entry name" value="EF-hand_5"/>
    <property type="match status" value="1"/>
</dbReference>
<reference evidence="9 10" key="1">
    <citation type="submission" date="2024-02" db="EMBL/GenBank/DDBJ databases">
        <authorList>
            <person name="Chen Y."/>
            <person name="Shah S."/>
            <person name="Dougan E. K."/>
            <person name="Thang M."/>
            <person name="Chan C."/>
        </authorList>
    </citation>
    <scope>NUCLEOTIDE SEQUENCE [LARGE SCALE GENOMIC DNA]</scope>
</reference>
<organism evidence="9 10">
    <name type="scientific">Durusdinium trenchii</name>
    <dbReference type="NCBI Taxonomy" id="1381693"/>
    <lineage>
        <taxon>Eukaryota</taxon>
        <taxon>Sar</taxon>
        <taxon>Alveolata</taxon>
        <taxon>Dinophyceae</taxon>
        <taxon>Suessiales</taxon>
        <taxon>Symbiodiniaceae</taxon>
        <taxon>Durusdinium</taxon>
    </lineage>
</organism>
<evidence type="ECO:0000256" key="2">
    <source>
        <dbReference type="ARBA" id="ARBA00022692"/>
    </source>
</evidence>
<sequence length="1038" mass="116502">MEEYCVVVKERGCREVEESHEESRRSTTALEESQAPSIPEGTFDGLSRLQERADADKKNADEPGKISQELEGKLQAGLGCWAMRCTKPRTARAVVQDLGASSASKSPGLNELAKISEQNSERDVHTLTSKKFLLSIPIELTTIPKPPGIRYSGDFHAIRLRDWCRFLVDYGCWHVLVGLSRANPVREQAILREFWRRYRLWRPDHQIWRLVDCGAVDLSRTAPMILHGDEGRGFKRGAFLVAAYHSYIGRGTNLANMQMRLNYSGSSWSHRFLSTCLPKMCADTVALESLLNFMTQDALDILHKPVLDSMGNKYSMAVLQVSGDWQFLAKVIKRVLQRGLHATFAHFVDCGYLQTCRRPCLPEEKEGEVPADVRLTDARLTDARPKAESFTGSFGFGGSSSTGSFSLGLRGRNHTMVSAPFQNLLKQLAQQHVKELAELASASSARRTEAADVAISKSNESELEMDGSGKVERYTTPNMSIEHWIRARQMSSASGSRSNFGGGTGDFEVENSTTFQRHTSPSAMSAFSGLASESFRTRLDRASSPATTPHLMDAAMMVNHSTLRELEAEDILGVWDATKDILASGSDEEKMPQTRCQRLLQSRPFELCMVCLLLANVFWMALHLQVYGWASYAQETLSSTWSTAFEVGDVAFAVIFAVEVTLRGLVQGRRFWLAWMNYIDVIVGIACVIEIFYIATATRTFDFSLIRLLRVVKITKSVRMFNITSTLAPLHLLIKCLEACVGMLFWSFLLMSFVQCMAGIIVSELCYGFISDPQNDRAARDLVFTYYGTFTRTILSMFEIMFANWAPACRVLVDNVSEWFSVFFLVYRCVMGFAVLNVVSAVFVQQAMKTASSDEELAFRQKEREVQACNRKVLKLFQSIDHSGDGAISLEEFEKLVQSPKLKFWMSQLELEYHDLLSLFEFLDNGDGQITLVEFIEGAQRLRGGAKALDIWRMETKIEVLFEEVLKSLTRPSADLVVEASAPLSSPADTPETTDERPSRSPSKERIETVNVHQVFQKSAFKHIRATTSRHFDAEECG</sequence>
<evidence type="ECO:0000313" key="10">
    <source>
        <dbReference type="Proteomes" id="UP001642484"/>
    </source>
</evidence>
<gene>
    <name evidence="9" type="ORF">CCMP2556_LOCUS7572</name>
</gene>
<dbReference type="InterPro" id="IPR027359">
    <property type="entry name" value="Volt_channel_dom_sf"/>
</dbReference>
<evidence type="ECO:0000256" key="6">
    <source>
        <dbReference type="SAM" id="MobiDB-lite"/>
    </source>
</evidence>
<dbReference type="EMBL" id="CAXAMN010003336">
    <property type="protein sequence ID" value="CAK9004169.1"/>
    <property type="molecule type" value="Genomic_DNA"/>
</dbReference>
<dbReference type="Gene3D" id="1.10.287.70">
    <property type="match status" value="1"/>
</dbReference>
<dbReference type="SUPFAM" id="SSF47473">
    <property type="entry name" value="EF-hand"/>
    <property type="match status" value="1"/>
</dbReference>
<dbReference type="Proteomes" id="UP001642484">
    <property type="component" value="Unassembled WGS sequence"/>
</dbReference>
<dbReference type="CDD" id="cd00051">
    <property type="entry name" value="EFh"/>
    <property type="match status" value="1"/>
</dbReference>
<feature type="compositionally biased region" description="Polar residues" evidence="6">
    <location>
        <begin position="27"/>
        <end position="36"/>
    </location>
</feature>
<keyword evidence="10" id="KW-1185">Reference proteome</keyword>
<feature type="compositionally biased region" description="Basic and acidic residues" evidence="6">
    <location>
        <begin position="16"/>
        <end position="25"/>
    </location>
</feature>
<dbReference type="Gene3D" id="1.10.238.10">
    <property type="entry name" value="EF-hand"/>
    <property type="match status" value="1"/>
</dbReference>
<dbReference type="PANTHER" id="PTHR46726:SF1">
    <property type="entry name" value="TWO-PORE CALCIUM CHANNEL 3"/>
    <property type="match status" value="1"/>
</dbReference>
<dbReference type="PANTHER" id="PTHR46726">
    <property type="entry name" value="TWO PORE CHANNEL 3"/>
    <property type="match status" value="1"/>
</dbReference>
<keyword evidence="3" id="KW-0106">Calcium</keyword>
<feature type="transmembrane region" description="Helical" evidence="7">
    <location>
        <begin position="743"/>
        <end position="770"/>
    </location>
</feature>
<dbReference type="InterPro" id="IPR002048">
    <property type="entry name" value="EF_hand_dom"/>
</dbReference>
<feature type="compositionally biased region" description="Basic and acidic residues" evidence="6">
    <location>
        <begin position="49"/>
        <end position="66"/>
    </location>
</feature>
<dbReference type="SMART" id="SM00054">
    <property type="entry name" value="EFh"/>
    <property type="match status" value="2"/>
</dbReference>
<keyword evidence="4 7" id="KW-1133">Transmembrane helix</keyword>
<dbReference type="InterPro" id="IPR018247">
    <property type="entry name" value="EF_Hand_1_Ca_BS"/>
</dbReference>
<accession>A0ABP0IS79</accession>
<evidence type="ECO:0000313" key="9">
    <source>
        <dbReference type="EMBL" id="CAK9004169.1"/>
    </source>
</evidence>
<feature type="compositionally biased region" description="Basic and acidic residues" evidence="6">
    <location>
        <begin position="994"/>
        <end position="1008"/>
    </location>
</feature>
<evidence type="ECO:0000256" key="1">
    <source>
        <dbReference type="ARBA" id="ARBA00004141"/>
    </source>
</evidence>
<feature type="transmembrane region" description="Helical" evidence="7">
    <location>
        <begin position="782"/>
        <end position="802"/>
    </location>
</feature>
<dbReference type="InterPro" id="IPR005821">
    <property type="entry name" value="Ion_trans_dom"/>
</dbReference>
<evidence type="ECO:0000256" key="7">
    <source>
        <dbReference type="SAM" id="Phobius"/>
    </source>
</evidence>
<keyword evidence="2 7" id="KW-0812">Transmembrane</keyword>
<feature type="domain" description="EF-hand" evidence="8">
    <location>
        <begin position="868"/>
        <end position="903"/>
    </location>
</feature>
<feature type="region of interest" description="Disordered" evidence="6">
    <location>
        <begin position="16"/>
        <end position="66"/>
    </location>
</feature>
<evidence type="ECO:0000259" key="8">
    <source>
        <dbReference type="PROSITE" id="PS50222"/>
    </source>
</evidence>
<proteinExistence type="predicted"/>
<comment type="subcellular location">
    <subcellularLocation>
        <location evidence="1">Membrane</location>
        <topology evidence="1">Multi-pass membrane protein</topology>
    </subcellularLocation>
</comment>
<dbReference type="PROSITE" id="PS00018">
    <property type="entry name" value="EF_HAND_1"/>
    <property type="match status" value="1"/>
</dbReference>
<feature type="transmembrane region" description="Helical" evidence="7">
    <location>
        <begin position="822"/>
        <end position="844"/>
    </location>
</feature>
<comment type="caution">
    <text evidence="9">The sequence shown here is derived from an EMBL/GenBank/DDBJ whole genome shotgun (WGS) entry which is preliminary data.</text>
</comment>
<dbReference type="Pfam" id="PF00520">
    <property type="entry name" value="Ion_trans"/>
    <property type="match status" value="1"/>
</dbReference>
<protein>
    <recommendedName>
        <fullName evidence="8">EF-hand domain-containing protein</fullName>
    </recommendedName>
</protein>
<dbReference type="InterPro" id="IPR011992">
    <property type="entry name" value="EF-hand-dom_pair"/>
</dbReference>
<evidence type="ECO:0000256" key="4">
    <source>
        <dbReference type="ARBA" id="ARBA00022989"/>
    </source>
</evidence>
<feature type="transmembrane region" description="Helical" evidence="7">
    <location>
        <begin position="650"/>
        <end position="666"/>
    </location>
</feature>
<evidence type="ECO:0000256" key="5">
    <source>
        <dbReference type="ARBA" id="ARBA00023136"/>
    </source>
</evidence>
<dbReference type="SUPFAM" id="SSF81324">
    <property type="entry name" value="Voltage-gated potassium channels"/>
    <property type="match status" value="1"/>
</dbReference>
<evidence type="ECO:0000256" key="3">
    <source>
        <dbReference type="ARBA" id="ARBA00022837"/>
    </source>
</evidence>